<reference evidence="1 2" key="1">
    <citation type="journal article" date="2022" name="bioRxiv">
        <title>An ancient truncated duplication of the anti-Mullerian hormone receptor type 2 gene is a potential conserved master sex determinant in the Pangasiidae catfish family.</title>
        <authorList>
            <person name="Wen M."/>
            <person name="Pan Q."/>
            <person name="Jouanno E."/>
            <person name="Montfort J."/>
            <person name="Zahm M."/>
            <person name="Cabau C."/>
            <person name="Klopp C."/>
            <person name="Iampietro C."/>
            <person name="Roques C."/>
            <person name="Bouchez O."/>
            <person name="Castinel A."/>
            <person name="Donnadieu C."/>
            <person name="Parrinello H."/>
            <person name="Poncet C."/>
            <person name="Belmonte E."/>
            <person name="Gautier V."/>
            <person name="Avarre J.-C."/>
            <person name="Dugue R."/>
            <person name="Gustiano R."/>
            <person name="Ha T.T.T."/>
            <person name="Campet M."/>
            <person name="Sriphairoj K."/>
            <person name="Ribolli J."/>
            <person name="de Almeida F.L."/>
            <person name="Desvignes T."/>
            <person name="Postlethwait J.H."/>
            <person name="Bucao C.F."/>
            <person name="Robinson-Rechavi M."/>
            <person name="Bobe J."/>
            <person name="Herpin A."/>
            <person name="Guiguen Y."/>
        </authorList>
    </citation>
    <scope>NUCLEOTIDE SEQUENCE [LARGE SCALE GENOMIC DNA]</scope>
    <source>
        <strain evidence="1">YG-Dec2019</strain>
    </source>
</reference>
<organism evidence="1 2">
    <name type="scientific">Pangasianodon gigas</name>
    <name type="common">Mekong giant catfish</name>
    <name type="synonym">Pangasius gigas</name>
    <dbReference type="NCBI Taxonomy" id="30993"/>
    <lineage>
        <taxon>Eukaryota</taxon>
        <taxon>Metazoa</taxon>
        <taxon>Chordata</taxon>
        <taxon>Craniata</taxon>
        <taxon>Vertebrata</taxon>
        <taxon>Euteleostomi</taxon>
        <taxon>Actinopterygii</taxon>
        <taxon>Neopterygii</taxon>
        <taxon>Teleostei</taxon>
        <taxon>Ostariophysi</taxon>
        <taxon>Siluriformes</taxon>
        <taxon>Pangasiidae</taxon>
        <taxon>Pangasianodon</taxon>
    </lineage>
</organism>
<proteinExistence type="predicted"/>
<dbReference type="Proteomes" id="UP000829447">
    <property type="component" value="Linkage Group LG25"/>
</dbReference>
<name>A0ACC5XRJ0_PANGG</name>
<comment type="caution">
    <text evidence="1">The sequence shown here is derived from an EMBL/GenBank/DDBJ whole genome shotgun (WGS) entry which is preliminary data.</text>
</comment>
<accession>A0ACC5XRJ0</accession>
<dbReference type="EMBL" id="CM040478">
    <property type="protein sequence ID" value="MCI4393370.1"/>
    <property type="molecule type" value="Genomic_DNA"/>
</dbReference>
<protein>
    <submittedName>
        <fullName evidence="1">Uncharacterized protein</fullName>
    </submittedName>
</protein>
<evidence type="ECO:0000313" key="1">
    <source>
        <dbReference type="EMBL" id="MCI4393370.1"/>
    </source>
</evidence>
<evidence type="ECO:0000313" key="2">
    <source>
        <dbReference type="Proteomes" id="UP000829447"/>
    </source>
</evidence>
<sequence length="1028" mass="113494">MKQAWDKNIFENGQSKQQGTGPVDSAPSFEHLQSTGSGDKFDKKVLPAGGALSGAGQNLLLTPASLQLAQLQAQLTLQRLKLAQSSNTAAAATVLNQVLSNVAMSQPLFNQLRGSSMPQAPGTGFPSAPITFPPPTTPLGTLVGGAFTQNHAGIRMNHYGGGGNMNQNANPHGECGNKASKFQAGFLGGTIAGTSKAGEGGQYGGTGGPKTNSQNNYQRDFYSSESQIQDSGHTEQWKNPTSFPISGKQDVGMGVGGSTWAPSTHGFIGPRAELYNPEEPTGDPKFNPAGGLGFSTAGGQQGFVGYPQKQKGEEGMGMTLQAHQLNDYHGITPSHLPHQCTICEKKVYNLKDWDQHVKGKLHIQNCTLYTDGPALGALHFPVTSEGCLGSALSNNTMAYSSTAGQDVSTGGTSFLPTASMKSFPLSGAGFTSHQPGTKFVPRKPGPGRVVHICNLPEGSCTENDVINLGLPFGKVTNYILMRSTHQAFLEMAYVEAAQAMVQYYQLHPATINDQKLLIRMSKRYKELQLKKPGKDVESIIQDINSQREREELHEMDRYPPERARSRSPITRSLTPPSHSPSFTSCSSTHSPQAAPWMNGIGPRRGSWDWTSRDRDEWRNGEDDRPNERRKPYLKPADERSRDRYFSSHHPADDFYKKEKLLRVSQHQRHEAKFKRRDGSGDHHRSRHSESELTEDGRGRRTSRRHEREEREANNQKESTEHRAKDRSSSPHSSKPTEPSEGERDRESEVEECGSGEDTEGECWYPKSMEELVTVDEVGEEDDSIVEPDLPELQEEEREEREEEEREEEEAEEEPTPAKEEKQESVSAPDAVTEETSRSNQTECTEAPSSHICLFPNQEFKSALEEAAEPCVSLTHTTTHTVETHTTTTQIAPESVCETEKVTETHTDSETGRTNEAEKKETQHAEENQKRDTVQQSSQPASSPQRIGIKAPSPSREQEKIISEHSIPLGVEFIVPSTGFYCKLCSLFYASEEMAKTTHCRSTVHYRNLQKYLSQLAEESLLHFRSDAE</sequence>
<keyword evidence="2" id="KW-1185">Reference proteome</keyword>
<gene>
    <name evidence="1" type="ORF">PGIGA_G00156590</name>
</gene>